<organism evidence="5">
    <name type="scientific">marine sediment metagenome</name>
    <dbReference type="NCBI Taxonomy" id="412755"/>
    <lineage>
        <taxon>unclassified sequences</taxon>
        <taxon>metagenomes</taxon>
        <taxon>ecological metagenomes</taxon>
    </lineage>
</organism>
<dbReference type="InterPro" id="IPR001017">
    <property type="entry name" value="DH_E1"/>
</dbReference>
<dbReference type="InterPro" id="IPR050642">
    <property type="entry name" value="PDH_E1_Alpha_Subunit"/>
</dbReference>
<evidence type="ECO:0000313" key="5">
    <source>
        <dbReference type="EMBL" id="GAH49878.1"/>
    </source>
</evidence>
<dbReference type="Pfam" id="PF00676">
    <property type="entry name" value="E1_dh"/>
    <property type="match status" value="1"/>
</dbReference>
<dbReference type="Gene3D" id="3.40.50.970">
    <property type="match status" value="1"/>
</dbReference>
<comment type="caution">
    <text evidence="5">The sequence shown here is derived from an EMBL/GenBank/DDBJ whole genome shotgun (WGS) entry which is preliminary data.</text>
</comment>
<dbReference type="PANTHER" id="PTHR11516">
    <property type="entry name" value="PYRUVATE DEHYDROGENASE E1 COMPONENT, ALPHA SUBUNIT BACTERIAL AND ORGANELLAR"/>
    <property type="match status" value="1"/>
</dbReference>
<dbReference type="EMBL" id="BARU01017880">
    <property type="protein sequence ID" value="GAH49878.1"/>
    <property type="molecule type" value="Genomic_DNA"/>
</dbReference>
<protein>
    <recommendedName>
        <fullName evidence="4">Dehydrogenase E1 component domain-containing protein</fullName>
    </recommendedName>
</protein>
<evidence type="ECO:0000256" key="1">
    <source>
        <dbReference type="ARBA" id="ARBA00001964"/>
    </source>
</evidence>
<comment type="cofactor">
    <cofactor evidence="1">
        <name>thiamine diphosphate</name>
        <dbReference type="ChEBI" id="CHEBI:58937"/>
    </cofactor>
</comment>
<keyword evidence="2" id="KW-0560">Oxidoreductase</keyword>
<dbReference type="GO" id="GO:0004739">
    <property type="term" value="F:pyruvate dehydrogenase (acetyl-transferring) activity"/>
    <property type="evidence" value="ECO:0007669"/>
    <property type="project" value="TreeGrafter"/>
</dbReference>
<dbReference type="SUPFAM" id="SSF52518">
    <property type="entry name" value="Thiamin diphosphate-binding fold (THDP-binding)"/>
    <property type="match status" value="1"/>
</dbReference>
<gene>
    <name evidence="5" type="ORF">S03H2_29602</name>
</gene>
<dbReference type="InterPro" id="IPR029061">
    <property type="entry name" value="THDP-binding"/>
</dbReference>
<dbReference type="PANTHER" id="PTHR11516:SF60">
    <property type="entry name" value="PYRUVATE DEHYDROGENASE E1 COMPONENT SUBUNIT ALPHA"/>
    <property type="match status" value="1"/>
</dbReference>
<name>X1HX51_9ZZZZ</name>
<keyword evidence="3" id="KW-0786">Thiamine pyrophosphate</keyword>
<sequence>VCENNQYAVSTCQSKTTVIPNIADRASSYGIPGFVIDGMDVVAVYKVTSKAVARAREGKGPTLIECKAYRFKGHYVGEGSRELSYRSREELEKWLEKCPIKRFKSTLIKEGILTEELGEKIDHQIDEEIEEAVRLAEESLYPSPEDALEDLFFEEEI</sequence>
<dbReference type="GO" id="GO:0006086">
    <property type="term" value="P:pyruvate decarboxylation to acetyl-CoA"/>
    <property type="evidence" value="ECO:0007669"/>
    <property type="project" value="TreeGrafter"/>
</dbReference>
<feature type="non-terminal residue" evidence="5">
    <location>
        <position position="1"/>
    </location>
</feature>
<evidence type="ECO:0000256" key="2">
    <source>
        <dbReference type="ARBA" id="ARBA00023002"/>
    </source>
</evidence>
<reference evidence="5" key="1">
    <citation type="journal article" date="2014" name="Front. Microbiol.">
        <title>High frequency of phylogenetically diverse reductive dehalogenase-homologous genes in deep subseafloor sedimentary metagenomes.</title>
        <authorList>
            <person name="Kawai M."/>
            <person name="Futagami T."/>
            <person name="Toyoda A."/>
            <person name="Takaki Y."/>
            <person name="Nishi S."/>
            <person name="Hori S."/>
            <person name="Arai W."/>
            <person name="Tsubouchi T."/>
            <person name="Morono Y."/>
            <person name="Uchiyama I."/>
            <person name="Ito T."/>
            <person name="Fujiyama A."/>
            <person name="Inagaki F."/>
            <person name="Takami H."/>
        </authorList>
    </citation>
    <scope>NUCLEOTIDE SEQUENCE</scope>
    <source>
        <strain evidence="5">Expedition CK06-06</strain>
    </source>
</reference>
<evidence type="ECO:0000256" key="3">
    <source>
        <dbReference type="ARBA" id="ARBA00023052"/>
    </source>
</evidence>
<proteinExistence type="predicted"/>
<feature type="domain" description="Dehydrogenase E1 component" evidence="4">
    <location>
        <begin position="1"/>
        <end position="144"/>
    </location>
</feature>
<dbReference type="AlphaFoldDB" id="X1HX51"/>
<evidence type="ECO:0000259" key="4">
    <source>
        <dbReference type="Pfam" id="PF00676"/>
    </source>
</evidence>
<accession>X1HX51</accession>